<evidence type="ECO:0000313" key="2">
    <source>
        <dbReference type="EMBL" id="SFL19564.1"/>
    </source>
</evidence>
<accession>A0A1I4FNZ3</accession>
<dbReference type="EMBL" id="FOSK01000021">
    <property type="protein sequence ID" value="SFL19564.1"/>
    <property type="molecule type" value="Genomic_DNA"/>
</dbReference>
<protein>
    <recommendedName>
        <fullName evidence="4">Phage integrase family protein</fullName>
    </recommendedName>
</protein>
<keyword evidence="3" id="KW-1185">Reference proteome</keyword>
<dbReference type="SUPFAM" id="SSF56349">
    <property type="entry name" value="DNA breaking-rejoining enzymes"/>
    <property type="match status" value="1"/>
</dbReference>
<reference evidence="2 3" key="1">
    <citation type="submission" date="2016-10" db="EMBL/GenBank/DDBJ databases">
        <authorList>
            <person name="Varghese N."/>
            <person name="Submissions S."/>
        </authorList>
    </citation>
    <scope>NUCLEOTIDE SEQUENCE [LARGE SCALE GENOMIC DNA]</scope>
    <source>
        <strain evidence="2 3">DSM 16392</strain>
    </source>
</reference>
<sequence length="115" mass="13249">MRFLSFNEINRLPKALENSKDKRGADVIRLCPLTGSHLCEVRFTHFAQFNLELLTWFKPATYTKQKRSHRLPISPEVADLVARRHLSYQNPAPGGFRETFQTNPFMKCDVIGKAS</sequence>
<gene>
    <name evidence="2" type="ORF">SAMN04488518_12110</name>
</gene>
<dbReference type="Proteomes" id="UP000199598">
    <property type="component" value="Unassembled WGS sequence"/>
</dbReference>
<name>A0A1I4FNZ3_9HYPH</name>
<dbReference type="InterPro" id="IPR013762">
    <property type="entry name" value="Integrase-like_cat_sf"/>
</dbReference>
<proteinExistence type="predicted"/>
<evidence type="ECO:0008006" key="4">
    <source>
        <dbReference type="Google" id="ProtNLM"/>
    </source>
</evidence>
<evidence type="ECO:0000313" key="3">
    <source>
        <dbReference type="Proteomes" id="UP000199598"/>
    </source>
</evidence>
<organism evidence="2 3">
    <name type="scientific">Pseudovibrio ascidiaceicola</name>
    <dbReference type="NCBI Taxonomy" id="285279"/>
    <lineage>
        <taxon>Bacteria</taxon>
        <taxon>Pseudomonadati</taxon>
        <taxon>Pseudomonadota</taxon>
        <taxon>Alphaproteobacteria</taxon>
        <taxon>Hyphomicrobiales</taxon>
        <taxon>Stappiaceae</taxon>
        <taxon>Pseudovibrio</taxon>
    </lineage>
</organism>
<dbReference type="Gene3D" id="1.10.443.10">
    <property type="entry name" value="Intergrase catalytic core"/>
    <property type="match status" value="1"/>
</dbReference>
<keyword evidence="1" id="KW-0233">DNA recombination</keyword>
<evidence type="ECO:0000256" key="1">
    <source>
        <dbReference type="ARBA" id="ARBA00023172"/>
    </source>
</evidence>
<comment type="caution">
    <text evidence="2">The sequence shown here is derived from an EMBL/GenBank/DDBJ whole genome shotgun (WGS) entry which is preliminary data.</text>
</comment>
<dbReference type="InterPro" id="IPR011010">
    <property type="entry name" value="DNA_brk_join_enz"/>
</dbReference>